<protein>
    <submittedName>
        <fullName evidence="2">Uncharacterized protein</fullName>
    </submittedName>
</protein>
<evidence type="ECO:0000256" key="1">
    <source>
        <dbReference type="SAM" id="MobiDB-lite"/>
    </source>
</evidence>
<name>A0A3R6ZIB0_9STRA</name>
<keyword evidence="3" id="KW-1185">Reference proteome</keyword>
<dbReference type="VEuPathDB" id="FungiDB:H310_14395"/>
<feature type="region of interest" description="Disordered" evidence="1">
    <location>
        <begin position="233"/>
        <end position="284"/>
    </location>
</feature>
<feature type="compositionally biased region" description="Low complexity" evidence="1">
    <location>
        <begin position="245"/>
        <end position="254"/>
    </location>
</feature>
<proteinExistence type="predicted"/>
<gene>
    <name evidence="2" type="ORF">DYB32_009584</name>
</gene>
<evidence type="ECO:0000313" key="2">
    <source>
        <dbReference type="EMBL" id="RHY22183.1"/>
    </source>
</evidence>
<sequence>MAELQPVLDLLATGSATGGELFDAFEPLRRDSNRPIVGYVRIPTGAHTAQIDEGKALKAVLFDNHQANVGPSLADLIQLRKDLANQQLVLGLASFRAIDALTGVSLKLPVKDGQKTFLVESSHAMDGFHVDILDFAHDRAAERHLWCILAAWGAPPIAGAYTQVSAVQGAKTSRYRLTFATADAPSLFRSNGRLIDEIILLGRCHRVYGKGWYNHKQPLQRTDMDIAARERKIVRPSTAPPPSESPSSRTPGSSKRQCVVPPPPVAWTRVHRGTPSSPRDPGRPWVSANMFDVLRQHVVVTPVQLSASNGKDVVIVPQILEAPDAPTSTPPSTFVGGTKIVEGKTVRIEMPLDAILQEFALLDRSSQVAQASFDAHCAAARGSTNLNLATYIQNGEADWIQRDLEAHPIEFGRQLQSLATSDPTQLVQLIRLRLVCRWLRATWGSTTPFYKLYANVFGHKFSMPALDDDFATLLSTANVTDHVALHDGDECLVLALDAEFVLALGEIVLASVAPMYYSSDSALGAAASSPVFSLPARGGDRFLASCTLKSVLLHSPLGSIVWDRTRALLSTAAASATDRARMDGNMDGDAPMEADPTASLLLDWVRDMDRLITIDFHGNLDIDASNQVLFDASVSALVHRSLDDLWSNDGASSSG</sequence>
<comment type="caution">
    <text evidence="2">The sequence shown here is derived from an EMBL/GenBank/DDBJ whole genome shotgun (WGS) entry which is preliminary data.</text>
</comment>
<reference evidence="2 3" key="1">
    <citation type="submission" date="2018-08" db="EMBL/GenBank/DDBJ databases">
        <title>Aphanomyces genome sequencing and annotation.</title>
        <authorList>
            <person name="Minardi D."/>
            <person name="Oidtmann B."/>
            <person name="Van Der Giezen M."/>
            <person name="Studholme D.J."/>
        </authorList>
    </citation>
    <scope>NUCLEOTIDE SEQUENCE [LARGE SCALE GENOMIC DNA]</scope>
    <source>
        <strain evidence="2 3">NJM0002</strain>
    </source>
</reference>
<organism evidence="2 3">
    <name type="scientific">Aphanomyces invadans</name>
    <dbReference type="NCBI Taxonomy" id="157072"/>
    <lineage>
        <taxon>Eukaryota</taxon>
        <taxon>Sar</taxon>
        <taxon>Stramenopiles</taxon>
        <taxon>Oomycota</taxon>
        <taxon>Saprolegniomycetes</taxon>
        <taxon>Saprolegniales</taxon>
        <taxon>Verrucalvaceae</taxon>
        <taxon>Aphanomyces</taxon>
    </lineage>
</organism>
<evidence type="ECO:0000313" key="3">
    <source>
        <dbReference type="Proteomes" id="UP000285060"/>
    </source>
</evidence>
<dbReference type="EMBL" id="QUSY01002163">
    <property type="protein sequence ID" value="RHY22183.1"/>
    <property type="molecule type" value="Genomic_DNA"/>
</dbReference>
<dbReference type="AlphaFoldDB" id="A0A3R6ZIB0"/>
<dbReference type="Proteomes" id="UP000285060">
    <property type="component" value="Unassembled WGS sequence"/>
</dbReference>
<accession>A0A3R6ZIB0</accession>